<evidence type="ECO:0000256" key="2">
    <source>
        <dbReference type="ARBA" id="ARBA00010852"/>
    </source>
</evidence>
<evidence type="ECO:0000256" key="5">
    <source>
        <dbReference type="ARBA" id="ARBA00023163"/>
    </source>
</evidence>
<proteinExistence type="inferred from homology"/>
<dbReference type="GO" id="GO:0000978">
    <property type="term" value="F:RNA polymerase II cis-regulatory region sequence-specific DNA binding"/>
    <property type="evidence" value="ECO:0007669"/>
    <property type="project" value="TreeGrafter"/>
</dbReference>
<dbReference type="InterPro" id="IPR016193">
    <property type="entry name" value="Cytidine_deaminase-like"/>
</dbReference>
<keyword evidence="3" id="KW-0805">Transcription regulation</keyword>
<dbReference type="InterPro" id="IPR013761">
    <property type="entry name" value="SAM/pointed_sf"/>
</dbReference>
<feature type="region of interest" description="Disordered" evidence="8">
    <location>
        <begin position="403"/>
        <end position="456"/>
    </location>
</feature>
<evidence type="ECO:0000256" key="7">
    <source>
        <dbReference type="PROSITE-ProRule" id="PRU01313"/>
    </source>
</evidence>
<name>A0A833RKR9_9HYME</name>
<dbReference type="InterPro" id="IPR007604">
    <property type="entry name" value="CP2"/>
</dbReference>
<evidence type="ECO:0000256" key="3">
    <source>
        <dbReference type="ARBA" id="ARBA00023015"/>
    </source>
</evidence>
<feature type="compositionally biased region" description="Polar residues" evidence="8">
    <location>
        <begin position="422"/>
        <end position="446"/>
    </location>
</feature>
<dbReference type="GO" id="GO:0005634">
    <property type="term" value="C:nucleus"/>
    <property type="evidence" value="ECO:0007669"/>
    <property type="project" value="UniProtKB-SubCell"/>
</dbReference>
<keyword evidence="4 7" id="KW-0238">DNA-binding</keyword>
<dbReference type="Pfam" id="PF18016">
    <property type="entry name" value="SAM_3"/>
    <property type="match status" value="1"/>
</dbReference>
<dbReference type="GO" id="GO:0003824">
    <property type="term" value="F:catalytic activity"/>
    <property type="evidence" value="ECO:0007669"/>
    <property type="project" value="InterPro"/>
</dbReference>
<dbReference type="SUPFAM" id="SSF53927">
    <property type="entry name" value="Cytidine deaminase-like"/>
    <property type="match status" value="1"/>
</dbReference>
<gene>
    <name evidence="10" type="ORF">E2986_12139</name>
</gene>
<dbReference type="Proteomes" id="UP000655588">
    <property type="component" value="Unassembled WGS sequence"/>
</dbReference>
<dbReference type="EMBL" id="WNWW01000367">
    <property type="protein sequence ID" value="KAF3425694.1"/>
    <property type="molecule type" value="Genomic_DNA"/>
</dbReference>
<dbReference type="InterPro" id="IPR040167">
    <property type="entry name" value="TF_CP2-like"/>
</dbReference>
<accession>A0A833RKR9</accession>
<feature type="domain" description="Grh/CP2 DB" evidence="9">
    <location>
        <begin position="511"/>
        <end position="739"/>
    </location>
</feature>
<reference evidence="10" key="1">
    <citation type="submission" date="2019-11" db="EMBL/GenBank/DDBJ databases">
        <title>The nuclear and mitochondrial genomes of Frieseomelitta varia - a highly eusocial stingless bee (Meliponini) with a permanently sterile worker caste.</title>
        <authorList>
            <person name="Freitas F.C.P."/>
            <person name="Lourenco A.P."/>
            <person name="Nunes F.M.F."/>
            <person name="Paschoal A.R."/>
            <person name="Abreu F.C.P."/>
            <person name="Barbin F.O."/>
            <person name="Bataglia L."/>
            <person name="Cardoso-Junior C.A.M."/>
            <person name="Cervoni M.S."/>
            <person name="Silva S.R."/>
            <person name="Dalarmi F."/>
            <person name="Del Lama M.A."/>
            <person name="Depintor T.S."/>
            <person name="Ferreira K.M."/>
            <person name="Goria P.S."/>
            <person name="Jaskot M.C."/>
            <person name="Lago D.C."/>
            <person name="Luna-Lucena D."/>
            <person name="Moda L.M."/>
            <person name="Nascimento L."/>
            <person name="Pedrino M."/>
            <person name="Rabico F.O."/>
            <person name="Sanches F.C."/>
            <person name="Santos D.E."/>
            <person name="Santos C.G."/>
            <person name="Vieira J."/>
            <person name="Lopes T.F."/>
            <person name="Barchuk A.R."/>
            <person name="Hartfelder K."/>
            <person name="Simoes Z.L.P."/>
            <person name="Bitondi M.M.G."/>
            <person name="Pinheiro D.G."/>
        </authorList>
    </citation>
    <scope>NUCLEOTIDE SEQUENCE</scope>
    <source>
        <strain evidence="10">USP_RPSP 00005682</strain>
        <tissue evidence="10">Whole individual</tissue>
    </source>
</reference>
<dbReference type="PANTHER" id="PTHR11037">
    <property type="entry name" value="TRANSCRIPTION FACTOR CP2"/>
    <property type="match status" value="1"/>
</dbReference>
<keyword evidence="5" id="KW-0804">Transcription</keyword>
<dbReference type="CDD" id="cd09537">
    <property type="entry name" value="SAM_CP2-like"/>
    <property type="match status" value="1"/>
</dbReference>
<feature type="compositionally biased region" description="Low complexity" evidence="8">
    <location>
        <begin position="565"/>
        <end position="578"/>
    </location>
</feature>
<dbReference type="Gene3D" id="3.40.140.10">
    <property type="entry name" value="Cytidine Deaminase, domain 2"/>
    <property type="match status" value="2"/>
</dbReference>
<dbReference type="Pfam" id="PF25416">
    <property type="entry name" value="GRHL1_C"/>
    <property type="match status" value="1"/>
</dbReference>
<evidence type="ECO:0000313" key="11">
    <source>
        <dbReference type="Proteomes" id="UP000655588"/>
    </source>
</evidence>
<evidence type="ECO:0000313" key="10">
    <source>
        <dbReference type="EMBL" id="KAF3425694.1"/>
    </source>
</evidence>
<dbReference type="Pfam" id="PF04516">
    <property type="entry name" value="CP2"/>
    <property type="match status" value="1"/>
</dbReference>
<evidence type="ECO:0000256" key="6">
    <source>
        <dbReference type="ARBA" id="ARBA00023242"/>
    </source>
</evidence>
<dbReference type="Gene3D" id="1.10.150.50">
    <property type="entry name" value="Transcription Factor, Ets-1"/>
    <property type="match status" value="1"/>
</dbReference>
<dbReference type="InterPro" id="IPR057520">
    <property type="entry name" value="GRHL1/CP2_C"/>
</dbReference>
<evidence type="ECO:0000259" key="9">
    <source>
        <dbReference type="PROSITE" id="PS51968"/>
    </source>
</evidence>
<dbReference type="AlphaFoldDB" id="A0A833RKR9"/>
<sequence>MAITSPKDAKESKMETATRSWIAKPILSSEFVDDPPLEDVYVGLIEKRKDISIAIQRISSILPGFHHLKRCFSEKLLLAPVNCTELLTETEHSSMERSLTEDELKMVLRERGFDLSLLKDDFQMIKVPARAAKTKAQAARLSNIWPLNFHPDVNVERLIDGSVFTEYQLGLIERYMNVAVQAARLGAVGNANCNGSAVIVDPEDGRILVIAASKIDQHPMWHAAMLAVDLVAKLQGGGAWEFEEKSKQKDTVTSETSKSIDQREIVNRLTKETSIKRKCTEDAPLCYPTSLSRISLPKEESLECIVVRRGRRNNGSTKSEKIAATNAEKCGPYLCTGYWTFLLREPCPLCAMALLHSRVLRIFYGIPNENTDALNGTIWFPNTPSPPYEQLSPVRQNRRDPIATQHDKYNSPKDSPEDGVQIRSSNESPQHLSPSSDNTPNCQQSSLKRRATEPLPQITELEKKHARRDGSVGNNGSGQGWSTQVEELAEHLAADFDGSLSALAASDLATAVASYNMSLNHVSQRTINSAPPNGTVEADSNNNGQTAASLHQLLYSSNEEYPPTSSSGNHVSSSQQGNDLNEDCRFQYVLAAATSIATKVNEETLTYLNQGQSYEIKLKKLGDLSAYRGKILKVNCISTEFTPKKHGGEKGVPFRIQVETRLPGGPRLHAASCQVKVFKLKGADRKHKQDRDKILRRPAHEQDKYQPSYDCTVLSDIPLDSLSPSNLITQNGGSPYASTEAISPQTRSTISGSTSPVVAPLALSVSNPSIVPLVPASDAAKENVGTAPALPSPAAILPDQSCIEAEVPSCLAQLSPDANAAQTTTWLRAGRFSAFESTFASFSASDILRLSRDDLIQICGLADGIRLFNALHSKAPTPKLTLYFSLEDNGSLWRVAYLDSLTSSALINKLLNTLSLPHDRLHSVLFLGPQGIHVLVTDELVANMKDESMYFVETIKDSFRVQEIFTKNESNYAQQRQEDHSLRGQITARYRLIASL</sequence>
<comment type="subcellular location">
    <subcellularLocation>
        <location evidence="1 7">Nucleus</location>
    </subcellularLocation>
</comment>
<comment type="similarity">
    <text evidence="2">Belongs to the grh/CP2 family. CP2 subfamily.</text>
</comment>
<comment type="caution">
    <text evidence="10">The sequence shown here is derived from an EMBL/GenBank/DDBJ whole genome shotgun (WGS) entry which is preliminary data.</text>
</comment>
<dbReference type="PROSITE" id="PS51968">
    <property type="entry name" value="GRH_CP2_DB"/>
    <property type="match status" value="1"/>
</dbReference>
<feature type="compositionally biased region" description="Basic and acidic residues" evidence="8">
    <location>
        <begin position="403"/>
        <end position="416"/>
    </location>
</feature>
<evidence type="ECO:0000256" key="8">
    <source>
        <dbReference type="SAM" id="MobiDB-lite"/>
    </source>
</evidence>
<organism evidence="10 11">
    <name type="scientific">Frieseomelitta varia</name>
    <dbReference type="NCBI Taxonomy" id="561572"/>
    <lineage>
        <taxon>Eukaryota</taxon>
        <taxon>Metazoa</taxon>
        <taxon>Ecdysozoa</taxon>
        <taxon>Arthropoda</taxon>
        <taxon>Hexapoda</taxon>
        <taxon>Insecta</taxon>
        <taxon>Pterygota</taxon>
        <taxon>Neoptera</taxon>
        <taxon>Endopterygota</taxon>
        <taxon>Hymenoptera</taxon>
        <taxon>Apocrita</taxon>
        <taxon>Aculeata</taxon>
        <taxon>Apoidea</taxon>
        <taxon>Anthophila</taxon>
        <taxon>Apidae</taxon>
        <taxon>Frieseomelitta</taxon>
    </lineage>
</organism>
<dbReference type="PANTHER" id="PTHR11037:SF21">
    <property type="entry name" value="GEMINI, ISOFORM C"/>
    <property type="match status" value="1"/>
</dbReference>
<feature type="region of interest" description="Disordered" evidence="8">
    <location>
        <begin position="558"/>
        <end position="578"/>
    </location>
</feature>
<dbReference type="InterPro" id="IPR041418">
    <property type="entry name" value="SAM_3"/>
</dbReference>
<evidence type="ECO:0000256" key="4">
    <source>
        <dbReference type="ARBA" id="ARBA00023125"/>
    </source>
</evidence>
<protein>
    <recommendedName>
        <fullName evidence="9">Grh/CP2 DB domain-containing protein</fullName>
    </recommendedName>
</protein>
<dbReference type="GO" id="GO:0001228">
    <property type="term" value="F:DNA-binding transcription activator activity, RNA polymerase II-specific"/>
    <property type="evidence" value="ECO:0007669"/>
    <property type="project" value="TreeGrafter"/>
</dbReference>
<evidence type="ECO:0000256" key="1">
    <source>
        <dbReference type="ARBA" id="ARBA00004123"/>
    </source>
</evidence>
<keyword evidence="6 7" id="KW-0539">Nucleus</keyword>
<feature type="region of interest" description="Disordered" evidence="8">
    <location>
        <begin position="462"/>
        <end position="481"/>
    </location>
</feature>
<keyword evidence="11" id="KW-1185">Reference proteome</keyword>